<evidence type="ECO:0000313" key="2">
    <source>
        <dbReference type="Proteomes" id="UP000297195"/>
    </source>
</evidence>
<organism evidence="1 2">
    <name type="scientific">Edwardsiella phage pEt-SU</name>
    <dbReference type="NCBI Taxonomy" id="2562142"/>
    <lineage>
        <taxon>Viruses</taxon>
        <taxon>Duplodnaviria</taxon>
        <taxon>Heunggongvirae</taxon>
        <taxon>Uroviricota</taxon>
        <taxon>Caudoviricetes</taxon>
        <taxon>Chimalliviridae</taxon>
        <taxon>Petsuvirus</taxon>
        <taxon>Petsuvirus pEtSU</taxon>
    </lineage>
</organism>
<sequence length="171" mass="19825">MSRFKTQLDTVLRNLIVIDTETENKLIITQKQSTSHWGSLELLDEEDRLVTFANDIQNDLDTGVLALELFGDSTITFDDNNYPNLSGGVYLRNCHLHNPGLTNVRLQDVIVTNTISLTLSYSTIDEFKWEHTEKLHISHCFINDKYRDIKDRASKTANEWFMNNRVDGEMW</sequence>
<dbReference type="EMBL" id="MK689364">
    <property type="protein sequence ID" value="QBZ70852.1"/>
    <property type="molecule type" value="Genomic_DNA"/>
</dbReference>
<protein>
    <submittedName>
        <fullName evidence="1">Uncharacterized protein</fullName>
    </submittedName>
</protein>
<name>A0A4D6DX44_9CAUD</name>
<reference evidence="1 2" key="1">
    <citation type="submission" date="2019-03" db="EMBL/GenBank/DDBJ databases">
        <authorList>
            <person name="Kim S.G."/>
            <person name="Park S.C."/>
        </authorList>
    </citation>
    <scope>NUCLEOTIDE SEQUENCE [LARGE SCALE GENOMIC DNA]</scope>
</reference>
<evidence type="ECO:0000313" key="1">
    <source>
        <dbReference type="EMBL" id="QBZ70852.1"/>
    </source>
</evidence>
<gene>
    <name evidence="1" type="ORF">pETSU_271</name>
</gene>
<dbReference type="Proteomes" id="UP000297195">
    <property type="component" value="Segment"/>
</dbReference>
<accession>A0A4D6DX44</accession>
<keyword evidence="2" id="KW-1185">Reference proteome</keyword>
<proteinExistence type="predicted"/>